<feature type="compositionally biased region" description="Basic and acidic residues" evidence="3">
    <location>
        <begin position="539"/>
        <end position="549"/>
    </location>
</feature>
<gene>
    <name evidence="6" type="ORF">D0865_14033</name>
</gene>
<feature type="compositionally biased region" description="Polar residues" evidence="3">
    <location>
        <begin position="1354"/>
        <end position="1372"/>
    </location>
</feature>
<feature type="compositionally biased region" description="Polar residues" evidence="3">
    <location>
        <begin position="1222"/>
        <end position="1239"/>
    </location>
</feature>
<feature type="compositionally biased region" description="Polar residues" evidence="3">
    <location>
        <begin position="1259"/>
        <end position="1269"/>
    </location>
</feature>
<dbReference type="PRINTS" id="PR01607">
    <property type="entry name" value="APYRASEFAMLY"/>
</dbReference>
<dbReference type="Gene3D" id="3.90.780.10">
    <property type="entry name" value="5'-Nucleotidase, C-terminal domain"/>
    <property type="match status" value="1"/>
</dbReference>
<dbReference type="Pfam" id="PF02872">
    <property type="entry name" value="5_nucleotid_C"/>
    <property type="match status" value="1"/>
</dbReference>
<comment type="caution">
    <text evidence="6">The sequence shown here is derived from an EMBL/GenBank/DDBJ whole genome shotgun (WGS) entry which is preliminary data.</text>
</comment>
<dbReference type="SUPFAM" id="SSF55816">
    <property type="entry name" value="5'-nucleotidase (syn. UDP-sugar hydrolase), C-terminal domain"/>
    <property type="match status" value="1"/>
</dbReference>
<comment type="similarity">
    <text evidence="1">Belongs to the 5'-nucleotidase family.</text>
</comment>
<dbReference type="InterPro" id="IPR006179">
    <property type="entry name" value="5_nucleotidase/apyrase"/>
</dbReference>
<feature type="region of interest" description="Disordered" evidence="3">
    <location>
        <begin position="858"/>
        <end position="886"/>
    </location>
</feature>
<dbReference type="Proteomes" id="UP000270230">
    <property type="component" value="Unassembled WGS sequence"/>
</dbReference>
<feature type="compositionally biased region" description="Basic and acidic residues" evidence="3">
    <location>
        <begin position="1331"/>
        <end position="1340"/>
    </location>
</feature>
<dbReference type="GO" id="GO:0016787">
    <property type="term" value="F:hydrolase activity"/>
    <property type="evidence" value="ECO:0007669"/>
    <property type="project" value="InterPro"/>
</dbReference>
<evidence type="ECO:0000256" key="2">
    <source>
        <dbReference type="ARBA" id="ARBA00022729"/>
    </source>
</evidence>
<dbReference type="PANTHER" id="PTHR11575:SF48">
    <property type="entry name" value="5'-NUCLEOTIDASE"/>
    <property type="match status" value="1"/>
</dbReference>
<feature type="compositionally biased region" description="Basic and acidic residues" evidence="3">
    <location>
        <begin position="1447"/>
        <end position="1460"/>
    </location>
</feature>
<keyword evidence="2" id="KW-0732">Signal</keyword>
<dbReference type="Gene3D" id="3.60.21.10">
    <property type="match status" value="1"/>
</dbReference>
<evidence type="ECO:0000313" key="7">
    <source>
        <dbReference type="Proteomes" id="UP000270230"/>
    </source>
</evidence>
<name>A0A3M7B5F4_HORWE</name>
<evidence type="ECO:0000259" key="4">
    <source>
        <dbReference type="Pfam" id="PF00149"/>
    </source>
</evidence>
<proteinExistence type="inferred from homology"/>
<feature type="domain" description="5'-Nucleotidase C-terminal" evidence="5">
    <location>
        <begin position="330"/>
        <end position="482"/>
    </location>
</feature>
<dbReference type="InterPro" id="IPR029052">
    <property type="entry name" value="Metallo-depent_PP-like"/>
</dbReference>
<dbReference type="InterPro" id="IPR004843">
    <property type="entry name" value="Calcineurin-like_PHP"/>
</dbReference>
<dbReference type="InterPro" id="IPR029033">
    <property type="entry name" value="His_PPase_superfam"/>
</dbReference>
<feature type="region of interest" description="Disordered" evidence="3">
    <location>
        <begin position="967"/>
        <end position="1027"/>
    </location>
</feature>
<feature type="domain" description="Calcineurin-like phosphoesterase" evidence="4">
    <location>
        <begin position="86"/>
        <end position="258"/>
    </location>
</feature>
<feature type="region of interest" description="Disordered" evidence="3">
    <location>
        <begin position="1044"/>
        <end position="1063"/>
    </location>
</feature>
<evidence type="ECO:0000256" key="1">
    <source>
        <dbReference type="ARBA" id="ARBA00006654"/>
    </source>
</evidence>
<feature type="region of interest" description="Disordered" evidence="3">
    <location>
        <begin position="1213"/>
        <end position="1269"/>
    </location>
</feature>
<feature type="compositionally biased region" description="Polar residues" evidence="3">
    <location>
        <begin position="988"/>
        <end position="998"/>
    </location>
</feature>
<accession>A0A3M7B5F4</accession>
<dbReference type="PANTHER" id="PTHR11575">
    <property type="entry name" value="5'-NUCLEOTIDASE-RELATED"/>
    <property type="match status" value="1"/>
</dbReference>
<dbReference type="InterPro" id="IPR036907">
    <property type="entry name" value="5'-Nucleotdase_C_sf"/>
</dbReference>
<evidence type="ECO:0000313" key="6">
    <source>
        <dbReference type="EMBL" id="RMY34981.1"/>
    </source>
</evidence>
<dbReference type="Gene3D" id="3.40.50.1240">
    <property type="entry name" value="Phosphoglycerate mutase-like"/>
    <property type="match status" value="2"/>
</dbReference>
<dbReference type="EMBL" id="QWIN01001922">
    <property type="protein sequence ID" value="RMY34981.1"/>
    <property type="molecule type" value="Genomic_DNA"/>
</dbReference>
<evidence type="ECO:0008006" key="8">
    <source>
        <dbReference type="Google" id="ProtNLM"/>
    </source>
</evidence>
<evidence type="ECO:0000259" key="5">
    <source>
        <dbReference type="Pfam" id="PF02872"/>
    </source>
</evidence>
<dbReference type="OrthoDB" id="10252235at2759"/>
<feature type="region of interest" description="Disordered" evidence="3">
    <location>
        <begin position="1331"/>
        <end position="1471"/>
    </location>
</feature>
<reference evidence="6 7" key="1">
    <citation type="journal article" date="2018" name="BMC Genomics">
        <title>Genomic evidence for intraspecific hybridization in a clonal and extremely halotolerant yeast.</title>
        <authorList>
            <person name="Gostincar C."/>
            <person name="Stajich J.E."/>
            <person name="Zupancic J."/>
            <person name="Zalar P."/>
            <person name="Gunde-Cimerman N."/>
        </authorList>
    </citation>
    <scope>NUCLEOTIDE SEQUENCE [LARGE SCALE GENOMIC DNA]</scope>
    <source>
        <strain evidence="6 7">EXF-151</strain>
    </source>
</reference>
<dbReference type="Pfam" id="PF00149">
    <property type="entry name" value="Metallophos"/>
    <property type="match status" value="1"/>
</dbReference>
<dbReference type="InterPro" id="IPR008334">
    <property type="entry name" value="5'-Nucleotdase_C"/>
</dbReference>
<evidence type="ECO:0000256" key="3">
    <source>
        <dbReference type="SAM" id="MobiDB-lite"/>
    </source>
</evidence>
<feature type="compositionally biased region" description="Polar residues" evidence="3">
    <location>
        <begin position="864"/>
        <end position="879"/>
    </location>
</feature>
<dbReference type="GO" id="GO:0009166">
    <property type="term" value="P:nucleotide catabolic process"/>
    <property type="evidence" value="ECO:0007669"/>
    <property type="project" value="InterPro"/>
</dbReference>
<sequence>MAPHNELLPGESITHSAIDRSGPPHLRLLHYNDVYHVEAGSRDPVGGTARFKTLCNYYQKDAKFVRPDIKWQKVDVLTFNQVDQPQLLTLFSGDAFNPSLESSVTKGKHMVPMLNLMKTDVACLGNHDLDFGVEQFRYLAGLCKFPWLCANVLDPALGDDTPLGNCKKTVILTASNGMKVCVVGLVEKEWLDTINSLPPNLTFIDPVDVAKQLAPQLRAEGADMVIALTHQRQPNDEKLARDLAPGTIDLILSGHDHFYAHAVVNETPVLRSGTDFKQFSYLECWRKEDGKWDFHIIRRDVLSSIPQDAEAVEMVEKITSGLKPKLEKPIGYTAAPLDARFMTVRTKESNLGNFVCDIMRFSYNADCCIMASGTIRGDQVYPPGMLKVKDIMNCFPFEDPCVVIGVNGKAIHDALENAVSKYPALEGRFPQVSGITLDFDPSLDPGKRCTEIKICGQPLEFEKEYKVATREYMVRGKDGFTSLLIEEHGGQAKSIVGDESGMLISSLLRQYFMSLKVLGRWKNWSSHMGRHWRSVHDGVHSAHPVRDPVKPGNTVGHATLQPGKENTAVPSLVGKALQKPSSTHPKLSATADEPSLDHSESEDDDSPRADIPAVGAFHSKQERELILMRKVMRKWWRIAGLKGHPSMCEEAGDDFGVHWTKGISPRLEGRIRMATATSLQIFPTFRGLSRLLLLYNGQKDREHQPATIATLDGKGPWTNDPRIRSSLSMAQPPAVVIIARHGPRLDAADQSWHLSTPTPYDPPLTYGGWNQSRALGMRIASLLHAREQAANEASAAEHQGVMAHDFATQERQGGAPAPMAQNGRKRKRKHKVVIHTSPFLRCVQTSVAISAGMAQYQPPELANSRPSSSAKTGRSSSFRSPPITPMAEHSQDFAHAMARRSFGQSKRHRKSKLRVDSFLGEWLNPQYFEQITPPPPSAMMVATAKAELMQNETVDVFTPSMPIKPANHSLWGGGGAHNKGHRRESSMDDSSGVQDTPQTTPPSPRRDRTSSFGGSDSSPGKRSSFRPSIHGYVSHAREACANVDSHWDSSRSPQDWGDGGELGEEWSQMHKRFRRGLDHLIQWYSQHNADDRAEDSLGFDQAERHEDEEQEDLVVVLVTHGAGANALIGALTGQPVLLDVGMASLTMAVRKDDAPKVAAHAPLTASSKETPPVADPSLEKQELNANDHDHARRGKLDLGLGSLYEMKLVSSSEHLRPGADPSKTSLTNASNPKAGSATSYRHRLATVSLGEPPSAFGSRPNSSLGSVRRPSMSNTAAFVSPSKQAIPSVAQHLDNVPESAPVSPGLWTPQAAGTPRLAAAKAAEEAKIAELSKLDEERGRNGSASTEAPVADGATTNSATSRETPQVTQATRSMALALNGSLVNSPPDTAVSSRAPSTSPPPTAEQARVAERHVRGSIPDVPAVGEQPPVTLGRTMSQKGLWGSRPAGDKVKRSWGEPKRRWTVTQEEGQR</sequence>
<dbReference type="SUPFAM" id="SSF53254">
    <property type="entry name" value="Phosphoglycerate mutase-like"/>
    <property type="match status" value="1"/>
</dbReference>
<feature type="region of interest" description="Disordered" evidence="3">
    <location>
        <begin position="539"/>
        <end position="615"/>
    </location>
</feature>
<dbReference type="SUPFAM" id="SSF56300">
    <property type="entry name" value="Metallo-dependent phosphatases"/>
    <property type="match status" value="1"/>
</dbReference>
<protein>
    <recommendedName>
        <fullName evidence="8">5'-Nucleotidase C-terminal domain-containing protein</fullName>
    </recommendedName>
</protein>
<feature type="compositionally biased region" description="Polar residues" evidence="3">
    <location>
        <begin position="1010"/>
        <end position="1021"/>
    </location>
</feature>
<dbReference type="VEuPathDB" id="FungiDB:BTJ68_04520"/>
<organism evidence="6 7">
    <name type="scientific">Hortaea werneckii</name>
    <name type="common">Black yeast</name>
    <name type="synonym">Cladosporium werneckii</name>
    <dbReference type="NCBI Taxonomy" id="91943"/>
    <lineage>
        <taxon>Eukaryota</taxon>
        <taxon>Fungi</taxon>
        <taxon>Dikarya</taxon>
        <taxon>Ascomycota</taxon>
        <taxon>Pezizomycotina</taxon>
        <taxon>Dothideomycetes</taxon>
        <taxon>Dothideomycetidae</taxon>
        <taxon>Mycosphaerellales</taxon>
        <taxon>Teratosphaeriaceae</taxon>
        <taxon>Hortaea</taxon>
    </lineage>
</organism>